<evidence type="ECO:0000256" key="2">
    <source>
        <dbReference type="ARBA" id="ARBA00022475"/>
    </source>
</evidence>
<keyword evidence="5 6" id="KW-0472">Membrane</keyword>
<feature type="transmembrane region" description="Helical" evidence="6">
    <location>
        <begin position="226"/>
        <end position="249"/>
    </location>
</feature>
<evidence type="ECO:0000256" key="1">
    <source>
        <dbReference type="ARBA" id="ARBA00004651"/>
    </source>
</evidence>
<feature type="transmembrane region" description="Helical" evidence="6">
    <location>
        <begin position="147"/>
        <end position="169"/>
    </location>
</feature>
<keyword evidence="4 6" id="KW-1133">Transmembrane helix</keyword>
<dbReference type="OrthoDB" id="9763003at2"/>
<evidence type="ECO:0000313" key="7">
    <source>
        <dbReference type="EMBL" id="PWV98373.1"/>
    </source>
</evidence>
<dbReference type="PANTHER" id="PTHR10010">
    <property type="entry name" value="SOLUTE CARRIER FAMILY 34 SODIUM PHOSPHATE , MEMBER 2-RELATED"/>
    <property type="match status" value="1"/>
</dbReference>
<evidence type="ECO:0000256" key="6">
    <source>
        <dbReference type="SAM" id="Phobius"/>
    </source>
</evidence>
<dbReference type="NCBIfam" id="NF037997">
    <property type="entry name" value="Na_Pi_symport"/>
    <property type="match status" value="1"/>
</dbReference>
<dbReference type="Pfam" id="PF02690">
    <property type="entry name" value="Na_Pi_cotrans"/>
    <property type="match status" value="1"/>
</dbReference>
<comment type="subcellular location">
    <subcellularLocation>
        <location evidence="1">Cell membrane</location>
        <topology evidence="1">Multi-pass membrane protein</topology>
    </subcellularLocation>
</comment>
<accession>A0A2V2YQP7</accession>
<feature type="transmembrane region" description="Helical" evidence="6">
    <location>
        <begin position="189"/>
        <end position="214"/>
    </location>
</feature>
<dbReference type="EMBL" id="QGTQ01000018">
    <property type="protein sequence ID" value="PWV98373.1"/>
    <property type="molecule type" value="Genomic_DNA"/>
</dbReference>
<dbReference type="RefSeq" id="WP_110045591.1">
    <property type="nucleotide sequence ID" value="NZ_CP054609.1"/>
</dbReference>
<dbReference type="InterPro" id="IPR003841">
    <property type="entry name" value="Na/Pi_transpt"/>
</dbReference>
<evidence type="ECO:0000313" key="8">
    <source>
        <dbReference type="Proteomes" id="UP000246635"/>
    </source>
</evidence>
<evidence type="ECO:0000256" key="3">
    <source>
        <dbReference type="ARBA" id="ARBA00022692"/>
    </source>
</evidence>
<dbReference type="PANTHER" id="PTHR10010:SF46">
    <property type="entry name" value="SODIUM-DEPENDENT PHOSPHATE TRANSPORT PROTEIN 2B"/>
    <property type="match status" value="1"/>
</dbReference>
<reference evidence="7 8" key="1">
    <citation type="submission" date="2018-05" db="EMBL/GenBank/DDBJ databases">
        <title>Genomic Encyclopedia of Type Strains, Phase III (KMG-III): the genomes of soil and plant-associated and newly described type strains.</title>
        <authorList>
            <person name="Whitman W."/>
        </authorList>
    </citation>
    <scope>NUCLEOTIDE SEQUENCE [LARGE SCALE GENOMIC DNA]</scope>
    <source>
        <strain evidence="7 8">CECT 5696</strain>
    </source>
</reference>
<gene>
    <name evidence="7" type="ORF">DFQ01_1187</name>
</gene>
<feature type="transmembrane region" description="Helical" evidence="6">
    <location>
        <begin position="299"/>
        <end position="317"/>
    </location>
</feature>
<feature type="transmembrane region" description="Helical" evidence="6">
    <location>
        <begin position="255"/>
        <end position="278"/>
    </location>
</feature>
<dbReference type="GO" id="GO:0044341">
    <property type="term" value="P:sodium-dependent phosphate transport"/>
    <property type="evidence" value="ECO:0007669"/>
    <property type="project" value="InterPro"/>
</dbReference>
<proteinExistence type="predicted"/>
<sequence length="325" mass="33643">MMHAIIAPLILGFAIFMFGMKLMEMALSRWAGPYLSAVLKRFTATPVHGLLTGTATTAVLQSSTAVTVLSIGLVNTGLLTFSRTLGIVLGTNIGTCLTTELIGLQIGRIALPMLIGASAAWLLTALLGEMRILAWSRAEPMLQPVRLLAVASAGFALILIGITTMQSIGPAVQASSLFESFLERSRDSVLWGLAAGTLLTAMVHSSAAVIGLVMGLAATGAMPIEVSVAIVLGANIGTCFTAMLAAISATNAGRGVAISHIVLNAAGALLFLPFIPLLSDAAAAISHSPAAQIAHAQTIFNMACSLLALPLCYLPVWNSRSIQPR</sequence>
<protein>
    <submittedName>
        <fullName evidence="7">Phosphate:Na+ symporter</fullName>
    </submittedName>
</protein>
<feature type="transmembrane region" description="Helical" evidence="6">
    <location>
        <begin position="109"/>
        <end position="127"/>
    </location>
</feature>
<evidence type="ECO:0000256" key="4">
    <source>
        <dbReference type="ARBA" id="ARBA00022989"/>
    </source>
</evidence>
<comment type="caution">
    <text evidence="7">The sequence shown here is derived from an EMBL/GenBank/DDBJ whole genome shotgun (WGS) entry which is preliminary data.</text>
</comment>
<dbReference type="GO" id="GO:0005436">
    <property type="term" value="F:sodium:phosphate symporter activity"/>
    <property type="evidence" value="ECO:0007669"/>
    <property type="project" value="InterPro"/>
</dbReference>
<evidence type="ECO:0000256" key="5">
    <source>
        <dbReference type="ARBA" id="ARBA00023136"/>
    </source>
</evidence>
<name>A0A2V2YQP7_9BACL</name>
<dbReference type="AlphaFoldDB" id="A0A2V2YQP7"/>
<organism evidence="7 8">
    <name type="scientific">Paenibacillus cellulosilyticus</name>
    <dbReference type="NCBI Taxonomy" id="375489"/>
    <lineage>
        <taxon>Bacteria</taxon>
        <taxon>Bacillati</taxon>
        <taxon>Bacillota</taxon>
        <taxon>Bacilli</taxon>
        <taxon>Bacillales</taxon>
        <taxon>Paenibacillaceae</taxon>
        <taxon>Paenibacillus</taxon>
    </lineage>
</organism>
<keyword evidence="2" id="KW-1003">Cell membrane</keyword>
<dbReference type="GO" id="GO:0005886">
    <property type="term" value="C:plasma membrane"/>
    <property type="evidence" value="ECO:0007669"/>
    <property type="project" value="UniProtKB-SubCell"/>
</dbReference>
<keyword evidence="8" id="KW-1185">Reference proteome</keyword>
<keyword evidence="3 6" id="KW-0812">Transmembrane</keyword>
<dbReference type="Proteomes" id="UP000246635">
    <property type="component" value="Unassembled WGS sequence"/>
</dbReference>